<proteinExistence type="predicted"/>
<sequence>MMKNQINIVVVQLLFIVDICFGSVFESHENGISLGEISLEKYSHHLPAITLEHSEHEIEIENWPVASFGLKEISNVPWDYKIKIPKKNQDRVIPVVEEIGEPLVEEVPIKITNPIVKTVAQPYPIFVPVIQPIPYKIIKTVYNKVEKKIPTPIEKIIPIPIVKNVPYTVQRNIPVNIFIGIVGTFSSVVASDYYNHQVHSTYEEKTKPIEVPIYKKYAIPIPHPVPVKEDKEIKIPIPQPYSHPLKIPVPFPVEVVQNVEVPYDKFEPYVVEKKVPFVVEKPYPVTVEKHFPVPIPKPYPVPVYRHVFHHQNKDAWKNQ</sequence>
<reference evidence="2 3" key="1">
    <citation type="submission" date="2020-08" db="EMBL/GenBank/DDBJ databases">
        <title>Aphidius gifuensis genome sequencing and assembly.</title>
        <authorList>
            <person name="Du Z."/>
        </authorList>
    </citation>
    <scope>NUCLEOTIDE SEQUENCE [LARGE SCALE GENOMIC DNA]</scope>
    <source>
        <strain evidence="2">YNYX2018</strain>
        <tissue evidence="2">Adults</tissue>
    </source>
</reference>
<keyword evidence="1" id="KW-0732">Signal</keyword>
<feature type="chain" id="PRO_5032646315" evidence="1">
    <location>
        <begin position="23"/>
        <end position="319"/>
    </location>
</feature>
<evidence type="ECO:0000256" key="1">
    <source>
        <dbReference type="SAM" id="SignalP"/>
    </source>
</evidence>
<keyword evidence="3" id="KW-1185">Reference proteome</keyword>
<dbReference type="EMBL" id="JACMRX010000004">
    <property type="protein sequence ID" value="KAF7991102.1"/>
    <property type="molecule type" value="Genomic_DNA"/>
</dbReference>
<name>A0A834XT13_APHGI</name>
<evidence type="ECO:0000313" key="3">
    <source>
        <dbReference type="Proteomes" id="UP000639338"/>
    </source>
</evidence>
<protein>
    <submittedName>
        <fullName evidence="2">Uncharacterized protein</fullName>
    </submittedName>
</protein>
<gene>
    <name evidence="2" type="ORF">HCN44_002664</name>
</gene>
<feature type="signal peptide" evidence="1">
    <location>
        <begin position="1"/>
        <end position="22"/>
    </location>
</feature>
<organism evidence="2 3">
    <name type="scientific">Aphidius gifuensis</name>
    <name type="common">Parasitoid wasp</name>
    <dbReference type="NCBI Taxonomy" id="684658"/>
    <lineage>
        <taxon>Eukaryota</taxon>
        <taxon>Metazoa</taxon>
        <taxon>Ecdysozoa</taxon>
        <taxon>Arthropoda</taxon>
        <taxon>Hexapoda</taxon>
        <taxon>Insecta</taxon>
        <taxon>Pterygota</taxon>
        <taxon>Neoptera</taxon>
        <taxon>Endopterygota</taxon>
        <taxon>Hymenoptera</taxon>
        <taxon>Apocrita</taxon>
        <taxon>Ichneumonoidea</taxon>
        <taxon>Braconidae</taxon>
        <taxon>Aphidiinae</taxon>
        <taxon>Aphidius</taxon>
    </lineage>
</organism>
<dbReference type="Proteomes" id="UP000639338">
    <property type="component" value="Unassembled WGS sequence"/>
</dbReference>
<dbReference type="AlphaFoldDB" id="A0A834XT13"/>
<evidence type="ECO:0000313" key="2">
    <source>
        <dbReference type="EMBL" id="KAF7991102.1"/>
    </source>
</evidence>
<accession>A0A834XT13</accession>
<comment type="caution">
    <text evidence="2">The sequence shown here is derived from an EMBL/GenBank/DDBJ whole genome shotgun (WGS) entry which is preliminary data.</text>
</comment>
<dbReference type="OrthoDB" id="7701533at2759"/>